<feature type="coiled-coil region" evidence="1">
    <location>
        <begin position="108"/>
        <end position="135"/>
    </location>
</feature>
<dbReference type="Proteomes" id="UP000826656">
    <property type="component" value="Unassembled WGS sequence"/>
</dbReference>
<dbReference type="EMBL" id="JAIVGD010000005">
    <property type="protein sequence ID" value="KAH0774823.1"/>
    <property type="molecule type" value="Genomic_DNA"/>
</dbReference>
<gene>
    <name evidence="2" type="ORF">KY290_011960</name>
</gene>
<organism evidence="2 3">
    <name type="scientific">Solanum tuberosum</name>
    <name type="common">Potato</name>
    <dbReference type="NCBI Taxonomy" id="4113"/>
    <lineage>
        <taxon>Eukaryota</taxon>
        <taxon>Viridiplantae</taxon>
        <taxon>Streptophyta</taxon>
        <taxon>Embryophyta</taxon>
        <taxon>Tracheophyta</taxon>
        <taxon>Spermatophyta</taxon>
        <taxon>Magnoliopsida</taxon>
        <taxon>eudicotyledons</taxon>
        <taxon>Gunneridae</taxon>
        <taxon>Pentapetalae</taxon>
        <taxon>asterids</taxon>
        <taxon>lamiids</taxon>
        <taxon>Solanales</taxon>
        <taxon>Solanaceae</taxon>
        <taxon>Solanoideae</taxon>
        <taxon>Solaneae</taxon>
        <taxon>Solanum</taxon>
    </lineage>
</organism>
<evidence type="ECO:0000313" key="3">
    <source>
        <dbReference type="Proteomes" id="UP000826656"/>
    </source>
</evidence>
<comment type="caution">
    <text evidence="2">The sequence shown here is derived from an EMBL/GenBank/DDBJ whole genome shotgun (WGS) entry which is preliminary data.</text>
</comment>
<keyword evidence="3" id="KW-1185">Reference proteome</keyword>
<evidence type="ECO:0000313" key="2">
    <source>
        <dbReference type="EMBL" id="KAH0774823.1"/>
    </source>
</evidence>
<accession>A0ABQ7W429</accession>
<reference evidence="2 3" key="1">
    <citation type="journal article" date="2021" name="bioRxiv">
        <title>Chromosome-scale and haplotype-resolved genome assembly of a tetraploid potato cultivar.</title>
        <authorList>
            <person name="Sun H."/>
            <person name="Jiao W.-B."/>
            <person name="Krause K."/>
            <person name="Campoy J.A."/>
            <person name="Goel M."/>
            <person name="Folz-Donahue K."/>
            <person name="Kukat C."/>
            <person name="Huettel B."/>
            <person name="Schneeberger K."/>
        </authorList>
    </citation>
    <scope>NUCLEOTIDE SEQUENCE [LARGE SCALE GENOMIC DNA]</scope>
    <source>
        <strain evidence="2">SolTubOtavaFocal</strain>
        <tissue evidence="2">Leaves</tissue>
    </source>
</reference>
<proteinExistence type="predicted"/>
<name>A0ABQ7W429_SOLTU</name>
<keyword evidence="1" id="KW-0175">Coiled coil</keyword>
<evidence type="ECO:0000256" key="1">
    <source>
        <dbReference type="SAM" id="Coils"/>
    </source>
</evidence>
<protein>
    <submittedName>
        <fullName evidence="2">Uncharacterized protein</fullName>
    </submittedName>
</protein>
<sequence length="189" mass="21218">MWLKMMELTLKGAKETVKKLVRPFVRVAQGKKNTPTPSTPVEIVVNSSIEVNSGSSAIVKNKVTAKMPPHREDNKAEKETINKASGWLFGVFSLAAFAWRTNKEDATHEELSTSIKTLQLEVKELKDANDERTEDNSTVDADKQWKFHQFVQENHPTWNAFIKIQNDSLWKKKNDSSQDGSSNGSSSGL</sequence>